<feature type="compositionally biased region" description="Acidic residues" evidence="1">
    <location>
        <begin position="66"/>
        <end position="89"/>
    </location>
</feature>
<accession>A0A9W8TIZ8</accession>
<protein>
    <submittedName>
        <fullName evidence="2">Uncharacterized protein</fullName>
    </submittedName>
</protein>
<name>A0A9W8TIZ8_9PEZI</name>
<evidence type="ECO:0000313" key="2">
    <source>
        <dbReference type="EMBL" id="KAJ3564784.1"/>
    </source>
</evidence>
<keyword evidence="3" id="KW-1185">Reference proteome</keyword>
<dbReference type="Pfam" id="PF12224">
    <property type="entry name" value="Amidoligase_2"/>
    <property type="match status" value="1"/>
</dbReference>
<dbReference type="EMBL" id="JANPWZ010001574">
    <property type="protein sequence ID" value="KAJ3564784.1"/>
    <property type="molecule type" value="Genomic_DNA"/>
</dbReference>
<reference evidence="2" key="1">
    <citation type="submission" date="2022-07" db="EMBL/GenBank/DDBJ databases">
        <title>Genome Sequence of Xylaria arbuscula.</title>
        <authorList>
            <person name="Buettner E."/>
        </authorList>
    </citation>
    <scope>NUCLEOTIDE SEQUENCE</scope>
    <source>
        <strain evidence="2">VT107</strain>
    </source>
</reference>
<dbReference type="VEuPathDB" id="FungiDB:F4678DRAFT_482969"/>
<gene>
    <name evidence="2" type="ORF">NPX13_g7730</name>
</gene>
<organism evidence="2 3">
    <name type="scientific">Xylaria arbuscula</name>
    <dbReference type="NCBI Taxonomy" id="114810"/>
    <lineage>
        <taxon>Eukaryota</taxon>
        <taxon>Fungi</taxon>
        <taxon>Dikarya</taxon>
        <taxon>Ascomycota</taxon>
        <taxon>Pezizomycotina</taxon>
        <taxon>Sordariomycetes</taxon>
        <taxon>Xylariomycetidae</taxon>
        <taxon>Xylariales</taxon>
        <taxon>Xylariaceae</taxon>
        <taxon>Xylaria</taxon>
    </lineage>
</organism>
<feature type="compositionally biased region" description="Polar residues" evidence="1">
    <location>
        <begin position="1"/>
        <end position="19"/>
    </location>
</feature>
<dbReference type="AlphaFoldDB" id="A0A9W8TIZ8"/>
<comment type="caution">
    <text evidence="2">The sequence shown here is derived from an EMBL/GenBank/DDBJ whole genome shotgun (WGS) entry which is preliminary data.</text>
</comment>
<sequence>MSNRSRGRSTSPERTQSRNFRVRDYPPSGVQDLTPAEREATGETIPSSGTRQSRTQSQDSGSRMDVDDDNDDEDDDSSDDDGGVIDPEDDPPRRNGPNATTIGFEFELGVAVARRQVDQPDPHPKDGRWLSDNLITQDEQTLAYRYTSKNRIVDTLVAAGVVARKGAEYWTSYRPEDASFEWWDSFEYKNPNQNDIASKTNDENIEQATDTLAAQFWQYHRDRNLAPYLTRQEVMMRLKERLGQMILGIAPISSREKVKTLWLQRVIATARDAQRSHYSAPGPDDPNYVQGAAANAKYQAWSVTDDVSVEPEDVDAVAYYDIPDDSIPTYPLSGLPIGEPPRVYKWFGAEVVSPVMDYDNPEVHRTLRRAALALRYFFRIHKPTSGIENGVHIHIGQQAGWTLLHLKKLATLWHVIEPFIFTLHRRDRQNGHWCAPMNRQCSLARYVYSRNMYQKSCLPTATGPLRRAYYLQMDRYIPDLDNRQQMREFITAVWQYRSINELVAGMGGGGLGMCNIRWRIAGDKLSKRPDKDHIQTLEFRSMQGTLDADHVWKWAGVIERLVIFARDAAPSVYRDAIADILENRTPDSLGLNRVDLDWFKARRKNNHFTYPDNDRVDWTDPFMVQGYGDTHDTDLDLTN</sequence>
<feature type="region of interest" description="Disordered" evidence="1">
    <location>
        <begin position="1"/>
        <end position="100"/>
    </location>
</feature>
<dbReference type="PANTHER" id="PTHR36847">
    <property type="entry name" value="AMIDOLIGASE ENZYME"/>
    <property type="match status" value="1"/>
</dbReference>
<feature type="compositionally biased region" description="Low complexity" evidence="1">
    <location>
        <begin position="47"/>
        <end position="63"/>
    </location>
</feature>
<evidence type="ECO:0000256" key="1">
    <source>
        <dbReference type="SAM" id="MobiDB-lite"/>
    </source>
</evidence>
<dbReference type="PANTHER" id="PTHR36847:SF1">
    <property type="entry name" value="AMIDOLIGASE ENZYME"/>
    <property type="match status" value="1"/>
</dbReference>
<dbReference type="InterPro" id="IPR022025">
    <property type="entry name" value="Amidoligase_2"/>
</dbReference>
<dbReference type="Proteomes" id="UP001148614">
    <property type="component" value="Unassembled WGS sequence"/>
</dbReference>
<proteinExistence type="predicted"/>
<evidence type="ECO:0000313" key="3">
    <source>
        <dbReference type="Proteomes" id="UP001148614"/>
    </source>
</evidence>